<accession>A0A2D2D4F6</accession>
<name>A0A2D2D4F6_METT3</name>
<proteinExistence type="predicted"/>
<keyword evidence="1" id="KW-0175">Coiled coil</keyword>
<dbReference type="EMBL" id="CP023737">
    <property type="protein sequence ID" value="ATQ69863.1"/>
    <property type="molecule type" value="Genomic_DNA"/>
</dbReference>
<keyword evidence="3" id="KW-1185">Reference proteome</keyword>
<feature type="coiled-coil region" evidence="1">
    <location>
        <begin position="17"/>
        <end position="121"/>
    </location>
</feature>
<dbReference type="Proteomes" id="UP000230709">
    <property type="component" value="Chromosome"/>
</dbReference>
<dbReference type="AlphaFoldDB" id="A0A2D2D4F6"/>
<dbReference type="KEGG" id="mtw:CQW49_19725"/>
<reference evidence="3" key="1">
    <citation type="submission" date="2017-10" db="EMBL/GenBank/DDBJ databases">
        <title>Completed PacBio SMRT sequence of Methylosinus trichosporium OB3b reveals presence of a third large plasmid.</title>
        <authorList>
            <person name="Charles T.C."/>
            <person name="Lynch M.D.J."/>
            <person name="Heil J.R."/>
            <person name="Cheng J."/>
        </authorList>
    </citation>
    <scope>NUCLEOTIDE SEQUENCE [LARGE SCALE GENOMIC DNA]</scope>
    <source>
        <strain evidence="3">OB3b</strain>
    </source>
</reference>
<evidence type="ECO:0000313" key="2">
    <source>
        <dbReference type="EMBL" id="ATQ69863.1"/>
    </source>
</evidence>
<protein>
    <submittedName>
        <fullName evidence="2">Uncharacterized protein</fullName>
    </submittedName>
</protein>
<sequence>MNWKSRRRILAVHEHLHKIEIGRLSKLERAARDLKEEEARIVGYLDGNREMIAMFPDIVLERLKSNIRRQQDMLKEVERQTDLTLEQARRVKQAERLVDNAEQAREQALELEALREILEHHSHMTDLSAR</sequence>
<evidence type="ECO:0000313" key="3">
    <source>
        <dbReference type="Proteomes" id="UP000230709"/>
    </source>
</evidence>
<dbReference type="STRING" id="595536.GCA_000178815_01248"/>
<organism evidence="2 3">
    <name type="scientific">Methylosinus trichosporium (strain ATCC 35070 / NCIMB 11131 / UNIQEM 75 / OB3b)</name>
    <dbReference type="NCBI Taxonomy" id="595536"/>
    <lineage>
        <taxon>Bacteria</taxon>
        <taxon>Pseudomonadati</taxon>
        <taxon>Pseudomonadota</taxon>
        <taxon>Alphaproteobacteria</taxon>
        <taxon>Hyphomicrobiales</taxon>
        <taxon>Methylocystaceae</taxon>
        <taxon>Methylosinus</taxon>
    </lineage>
</organism>
<evidence type="ECO:0000256" key="1">
    <source>
        <dbReference type="SAM" id="Coils"/>
    </source>
</evidence>
<gene>
    <name evidence="2" type="ORF">CQW49_19725</name>
</gene>